<evidence type="ECO:0000313" key="1">
    <source>
        <dbReference type="EMBL" id="KAJ9120813.1"/>
    </source>
</evidence>
<evidence type="ECO:0000313" key="2">
    <source>
        <dbReference type="Proteomes" id="UP001243375"/>
    </source>
</evidence>
<comment type="caution">
    <text evidence="1">The sequence shown here is derived from an EMBL/GenBank/DDBJ whole genome shotgun (WGS) entry which is preliminary data.</text>
</comment>
<dbReference type="Proteomes" id="UP001243375">
    <property type="component" value="Unassembled WGS sequence"/>
</dbReference>
<keyword evidence="2" id="KW-1185">Reference proteome</keyword>
<accession>A0ACC2XB21</accession>
<organism evidence="1 2">
    <name type="scientific">Naganishia vaughanmartiniae</name>
    <dbReference type="NCBI Taxonomy" id="1424756"/>
    <lineage>
        <taxon>Eukaryota</taxon>
        <taxon>Fungi</taxon>
        <taxon>Dikarya</taxon>
        <taxon>Basidiomycota</taxon>
        <taxon>Agaricomycotina</taxon>
        <taxon>Tremellomycetes</taxon>
        <taxon>Filobasidiales</taxon>
        <taxon>Filobasidiaceae</taxon>
        <taxon>Naganishia</taxon>
    </lineage>
</organism>
<gene>
    <name evidence="1" type="ORF">QFC22_002747</name>
</gene>
<reference evidence="1" key="1">
    <citation type="submission" date="2023-04" db="EMBL/GenBank/DDBJ databases">
        <title>Draft Genome sequencing of Naganishia species isolated from polar environments using Oxford Nanopore Technology.</title>
        <authorList>
            <person name="Leo P."/>
            <person name="Venkateswaran K."/>
        </authorList>
    </citation>
    <scope>NUCLEOTIDE SEQUENCE</scope>
    <source>
        <strain evidence="1">MNA-CCFEE 5425</strain>
    </source>
</reference>
<protein>
    <submittedName>
        <fullName evidence="1">Uncharacterized protein</fullName>
    </submittedName>
</protein>
<proteinExistence type="predicted"/>
<name>A0ACC2XB21_9TREE</name>
<sequence>MTGQTSVLRPATEQPPSLECEHEASISPLEESGQSEKTTIHSLPSEIVDLFLENVPPSQLQRTALSIQRVFPDIAISDSHLYRHLRVTSPAQLKPLWQRLREDKYEGEGRLIRAVKSFTMATFRGDADIMNNILRLIPDIDAMIINMGTNFSPEHLVEAFENPRPKIQRIELRFRPLKLDDSQDSTGISSSVTTDVSGNPSTVASAITSADASEEEIEEEMEDTTPVEPRGYTGHGPFPFLSDRLDGAKPRTFAQPLVFHDIRCLQRLAVSDAAKYLTHLRLRAPSKDIARVLSETGEGKVARMHFPQLEFLDLSTTNLRHDGWFTMLLKRYDKLEHLVLDRTNIFGFQGKDAGAELCAELGKAIVMSGLARSKEREREIASWELAQRRRAAERERSRLRELANRPNPIREEDENEDDGSGTDDGQRQVSSAAVSSTAAPTMAPLVLNRNRRRVVRSAAHSTFSIRETSRRNRGPGGAIEDDDDLVIAPPNTLALVLPALPTLKTINIGGEGGNNMNPERAAEWDRKLHLGWKDGLDKVWDWAQRVGEKYERSVKAARQWEMQESSDGMSHSGSSKNAKHGSGARKAASSSASSANKSKTRPPLDIQLYRYATAQESKEHIVFPDEDPTIGLIPINPLEEDWKLAYTSALADVESWLAAIQAGRDLDELYQEEGGRSAVLCTVPDCEGPMRKSEDGKREDGRSGMSLVNGKIVLKGDMQHRAGCGHIVARQTFGGDAL</sequence>
<dbReference type="EMBL" id="JASBWU010000006">
    <property type="protein sequence ID" value="KAJ9120813.1"/>
    <property type="molecule type" value="Genomic_DNA"/>
</dbReference>